<keyword evidence="2 5" id="KW-0378">Hydrolase</keyword>
<dbReference type="GO" id="GO:0005975">
    <property type="term" value="P:carbohydrate metabolic process"/>
    <property type="evidence" value="ECO:0007669"/>
    <property type="project" value="InterPro"/>
</dbReference>
<dbReference type="Pfam" id="PF01915">
    <property type="entry name" value="Glyco_hydro_3_C"/>
    <property type="match status" value="1"/>
</dbReference>
<dbReference type="EMBL" id="FNKQ01000004">
    <property type="protein sequence ID" value="SDR02696.1"/>
    <property type="molecule type" value="Genomic_DNA"/>
</dbReference>
<dbReference type="GO" id="GO:0004553">
    <property type="term" value="F:hydrolase activity, hydrolyzing O-glycosyl compounds"/>
    <property type="evidence" value="ECO:0007669"/>
    <property type="project" value="InterPro"/>
</dbReference>
<dbReference type="PRINTS" id="PR00133">
    <property type="entry name" value="GLHYDRLASE3"/>
</dbReference>
<organism evidence="6 7">
    <name type="scientific">Halopelagius longus</name>
    <dbReference type="NCBI Taxonomy" id="1236180"/>
    <lineage>
        <taxon>Archaea</taxon>
        <taxon>Methanobacteriati</taxon>
        <taxon>Methanobacteriota</taxon>
        <taxon>Stenosarchaea group</taxon>
        <taxon>Halobacteria</taxon>
        <taxon>Halobacteriales</taxon>
        <taxon>Haloferacaceae</taxon>
    </lineage>
</organism>
<dbReference type="RefSeq" id="WP_092538820.1">
    <property type="nucleotide sequence ID" value="NZ_FNKQ01000004.1"/>
</dbReference>
<dbReference type="OrthoDB" id="30657at2157"/>
<evidence type="ECO:0000256" key="1">
    <source>
        <dbReference type="ARBA" id="ARBA00005336"/>
    </source>
</evidence>
<dbReference type="PROSITE" id="PS00775">
    <property type="entry name" value="GLYCOSYL_HYDROL_F3"/>
    <property type="match status" value="1"/>
</dbReference>
<evidence type="ECO:0000259" key="4">
    <source>
        <dbReference type="SMART" id="SM01217"/>
    </source>
</evidence>
<protein>
    <submittedName>
        <fullName evidence="6">Beta-glucosidase</fullName>
    </submittedName>
    <submittedName>
        <fullName evidence="5">Glycosyl hydrolase</fullName>
    </submittedName>
</protein>
<dbReference type="InterPro" id="IPR026891">
    <property type="entry name" value="Fn3-like"/>
</dbReference>
<dbReference type="InterPro" id="IPR019800">
    <property type="entry name" value="Glyco_hydro_3_AS"/>
</dbReference>
<dbReference type="Gene3D" id="3.40.50.1700">
    <property type="entry name" value="Glycoside hydrolase family 3 C-terminal domain"/>
    <property type="match status" value="1"/>
</dbReference>
<dbReference type="InterPro" id="IPR001764">
    <property type="entry name" value="Glyco_hydro_3_N"/>
</dbReference>
<sequence length="695" mass="74154">METDASSLVDGLTLEEKIELVHGTLDPDGKATGYVPGNERVGIPPLTMVDGPLGVRAMGEQATAFPSSIALASSWNPELARSFGVALGREAAAHDQDVVLGPGVNIVRTPRGGRNFEYYSEDPHLTSRMGVGTIEGIQSEGVAATVKHYVANNQETNRYEVSAEVGERALREMYLPAFRAAVEEADVLSVMTAYNRVNGVHMSDHEYLLSDVLKGEWGFDGLVVSDWWGTRSTVDAALSGLDLEMPGVELEAYLPEEAVEDADPSDDGGELPPMPDVPAYFGDPLREAVESGEVPEEVLDEKVSRLLRVLEAIGRFDDDGSEGALDTSEHRELARDVAVEGTVLLTNDDALPLDDSDSVALVGPNADAAKLGGGGSSEVTPFTDTSPLDGLRERAASLSFERGVPPIAESSFFADEGGPTGDAEASIDDAVTAAEDADCAVVVAQDDATEFKDRAHMALPGDQNELISAVAEAAERTVVVLRTSGPVEMPWLESVDAVLETWYPGQADGDALADILFGDADPGGRLPVTFGRSAEDYPTADEEAFPGVEGKAHYDEGVFVGYRYFDDRDIEPLFPFGHGHSYATFEYDDATISETDDGFELAVDVRNVADRPGKEVVQAYARTSAAPVAVPDRELVGFESVTLEPGASATVGVSLAREDFAYYDEDDGWTVPEGTNAVLVGRSSRDIRATFEVDV</sequence>
<evidence type="ECO:0000313" key="5">
    <source>
        <dbReference type="EMBL" id="RDI70000.1"/>
    </source>
</evidence>
<feature type="domain" description="Fibronectin type III-like" evidence="4">
    <location>
        <begin position="615"/>
        <end position="684"/>
    </location>
</feature>
<dbReference type="InterPro" id="IPR050288">
    <property type="entry name" value="Cellulose_deg_GH3"/>
</dbReference>
<evidence type="ECO:0000313" key="8">
    <source>
        <dbReference type="Proteomes" id="UP000255421"/>
    </source>
</evidence>
<evidence type="ECO:0000256" key="3">
    <source>
        <dbReference type="ARBA" id="ARBA00023277"/>
    </source>
</evidence>
<comment type="similarity">
    <text evidence="1">Belongs to the glycosyl hydrolase 3 family.</text>
</comment>
<dbReference type="InterPro" id="IPR036881">
    <property type="entry name" value="Glyco_hydro_3_C_sf"/>
</dbReference>
<dbReference type="Pfam" id="PF14310">
    <property type="entry name" value="Fn3-like"/>
    <property type="match status" value="1"/>
</dbReference>
<dbReference type="Proteomes" id="UP000255421">
    <property type="component" value="Unassembled WGS sequence"/>
</dbReference>
<reference evidence="5 8" key="3">
    <citation type="submission" date="2018-07" db="EMBL/GenBank/DDBJ databases">
        <title>Genome sequence of extremly halophilic archaeon Halopelagius longus strain BC12-B1.</title>
        <authorList>
            <person name="Zhang X."/>
        </authorList>
    </citation>
    <scope>NUCLEOTIDE SEQUENCE [LARGE SCALE GENOMIC DNA]</scope>
    <source>
        <strain evidence="5 8">BC12-B1</strain>
    </source>
</reference>
<dbReference type="PANTHER" id="PTHR42715">
    <property type="entry name" value="BETA-GLUCOSIDASE"/>
    <property type="match status" value="1"/>
</dbReference>
<evidence type="ECO:0000313" key="7">
    <source>
        <dbReference type="Proteomes" id="UP000199289"/>
    </source>
</evidence>
<evidence type="ECO:0000313" key="6">
    <source>
        <dbReference type="EMBL" id="SDR02696.1"/>
    </source>
</evidence>
<reference evidence="6" key="2">
    <citation type="submission" date="2016-10" db="EMBL/GenBank/DDBJ databases">
        <authorList>
            <person name="de Groot N.N."/>
        </authorList>
    </citation>
    <scope>NUCLEOTIDE SEQUENCE [LARGE SCALE GENOMIC DNA]</scope>
    <source>
        <strain evidence="6">CGMCC 1.12397</strain>
    </source>
</reference>
<dbReference type="InterPro" id="IPR017853">
    <property type="entry name" value="GH"/>
</dbReference>
<evidence type="ECO:0000256" key="2">
    <source>
        <dbReference type="ARBA" id="ARBA00022801"/>
    </source>
</evidence>
<dbReference type="PANTHER" id="PTHR42715:SF10">
    <property type="entry name" value="BETA-GLUCOSIDASE"/>
    <property type="match status" value="1"/>
</dbReference>
<dbReference type="Pfam" id="PF00933">
    <property type="entry name" value="Glyco_hydro_3"/>
    <property type="match status" value="1"/>
</dbReference>
<keyword evidence="8" id="KW-1185">Reference proteome</keyword>
<dbReference type="Gene3D" id="2.60.40.10">
    <property type="entry name" value="Immunoglobulins"/>
    <property type="match status" value="1"/>
</dbReference>
<dbReference type="EMBL" id="QQST01000002">
    <property type="protein sequence ID" value="RDI70000.1"/>
    <property type="molecule type" value="Genomic_DNA"/>
</dbReference>
<dbReference type="Proteomes" id="UP000199289">
    <property type="component" value="Unassembled WGS sequence"/>
</dbReference>
<name>A0A1H1FQ78_9EURY</name>
<gene>
    <name evidence="5" type="ORF">DWB78_15315</name>
    <name evidence="6" type="ORF">SAMN05216278_3327</name>
</gene>
<dbReference type="SMART" id="SM01217">
    <property type="entry name" value="Fn3_like"/>
    <property type="match status" value="1"/>
</dbReference>
<dbReference type="InterPro" id="IPR013783">
    <property type="entry name" value="Ig-like_fold"/>
</dbReference>
<dbReference type="InterPro" id="IPR002772">
    <property type="entry name" value="Glyco_hydro_3_C"/>
</dbReference>
<dbReference type="Gene3D" id="3.20.20.300">
    <property type="entry name" value="Glycoside hydrolase, family 3, N-terminal domain"/>
    <property type="match status" value="1"/>
</dbReference>
<dbReference type="SUPFAM" id="SSF51445">
    <property type="entry name" value="(Trans)glycosidases"/>
    <property type="match status" value="1"/>
</dbReference>
<dbReference type="SUPFAM" id="SSF52279">
    <property type="entry name" value="Beta-D-glucan exohydrolase, C-terminal domain"/>
    <property type="match status" value="1"/>
</dbReference>
<proteinExistence type="inferred from homology"/>
<dbReference type="InterPro" id="IPR036962">
    <property type="entry name" value="Glyco_hydro_3_N_sf"/>
</dbReference>
<accession>A0A1H1FQ78</accession>
<dbReference type="AlphaFoldDB" id="A0A1H1FQ78"/>
<reference evidence="7" key="1">
    <citation type="submission" date="2016-10" db="EMBL/GenBank/DDBJ databases">
        <authorList>
            <person name="Varghese N."/>
            <person name="Submissions S."/>
        </authorList>
    </citation>
    <scope>NUCLEOTIDE SEQUENCE [LARGE SCALE GENOMIC DNA]</scope>
    <source>
        <strain evidence="7">CGMCC 1.12397</strain>
    </source>
</reference>
<keyword evidence="3" id="KW-0119">Carbohydrate metabolism</keyword>